<feature type="region of interest" description="Disordered" evidence="13">
    <location>
        <begin position="1"/>
        <end position="87"/>
    </location>
</feature>
<evidence type="ECO:0000256" key="9">
    <source>
        <dbReference type="ARBA" id="ARBA00023136"/>
    </source>
</evidence>
<keyword evidence="5" id="KW-0677">Repeat</keyword>
<comment type="subcellular location">
    <subcellularLocation>
        <location evidence="1">Membrane</location>
        <topology evidence="1">Multi-pass membrane protein</topology>
    </subcellularLocation>
</comment>
<keyword evidence="11" id="KW-0407">Ion channel</keyword>
<evidence type="ECO:0000256" key="10">
    <source>
        <dbReference type="ARBA" id="ARBA00023180"/>
    </source>
</evidence>
<dbReference type="Pfam" id="PF12796">
    <property type="entry name" value="Ank_2"/>
    <property type="match status" value="1"/>
</dbReference>
<keyword evidence="3" id="KW-0716">Sensory transduction</keyword>
<keyword evidence="9 14" id="KW-0472">Membrane</keyword>
<evidence type="ECO:0000256" key="7">
    <source>
        <dbReference type="ARBA" id="ARBA00023043"/>
    </source>
</evidence>
<feature type="compositionally biased region" description="Basic and acidic residues" evidence="13">
    <location>
        <begin position="1"/>
        <end position="23"/>
    </location>
</feature>
<dbReference type="InterPro" id="IPR002110">
    <property type="entry name" value="Ankyrin_rpt"/>
</dbReference>
<comment type="caution">
    <text evidence="16">The sequence shown here is derived from an EMBL/GenBank/DDBJ whole genome shotgun (WGS) entry which is preliminary data.</text>
</comment>
<evidence type="ECO:0000256" key="11">
    <source>
        <dbReference type="ARBA" id="ARBA00023303"/>
    </source>
</evidence>
<protein>
    <submittedName>
        <fullName evidence="16">Transient receptor potential channel pyrexia-like 2</fullName>
    </submittedName>
</protein>
<reference evidence="16" key="1">
    <citation type="journal article" date="2021" name="Sci. Adv.">
        <title>The American lobster genome reveals insights on longevity, neural, and immune adaptations.</title>
        <authorList>
            <person name="Polinski J.M."/>
            <person name="Zimin A.V."/>
            <person name="Clark K.F."/>
            <person name="Kohn A.B."/>
            <person name="Sadowski N."/>
            <person name="Timp W."/>
            <person name="Ptitsyn A."/>
            <person name="Khanna P."/>
            <person name="Romanova D.Y."/>
            <person name="Williams P."/>
            <person name="Greenwood S.J."/>
            <person name="Moroz L.L."/>
            <person name="Walt D.R."/>
            <person name="Bodnar A.G."/>
        </authorList>
    </citation>
    <scope>NUCLEOTIDE SEQUENCE</scope>
    <source>
        <strain evidence="16">GMGI-L3</strain>
    </source>
</reference>
<dbReference type="SUPFAM" id="SSF48403">
    <property type="entry name" value="Ankyrin repeat"/>
    <property type="match status" value="1"/>
</dbReference>
<dbReference type="PANTHER" id="PTHR47143:SF1">
    <property type="entry name" value="ION_TRANS DOMAIN-CONTAINING PROTEIN"/>
    <property type="match status" value="1"/>
</dbReference>
<keyword evidence="6 14" id="KW-1133">Transmembrane helix</keyword>
<dbReference type="InterPro" id="IPR052076">
    <property type="entry name" value="TRP_cation_channel"/>
</dbReference>
<evidence type="ECO:0000256" key="4">
    <source>
        <dbReference type="ARBA" id="ARBA00022692"/>
    </source>
</evidence>
<proteinExistence type="predicted"/>
<keyword evidence="2" id="KW-0813">Transport</keyword>
<dbReference type="InterPro" id="IPR005821">
    <property type="entry name" value="Ion_trans_dom"/>
</dbReference>
<evidence type="ECO:0000259" key="15">
    <source>
        <dbReference type="Pfam" id="PF00520"/>
    </source>
</evidence>
<dbReference type="AlphaFoldDB" id="A0A8J5J4E7"/>
<feature type="domain" description="Ion transport" evidence="15">
    <location>
        <begin position="346"/>
        <end position="592"/>
    </location>
</feature>
<feature type="transmembrane region" description="Helical" evidence="14">
    <location>
        <begin position="345"/>
        <end position="364"/>
    </location>
</feature>
<evidence type="ECO:0000313" key="16">
    <source>
        <dbReference type="EMBL" id="KAG7153271.1"/>
    </source>
</evidence>
<evidence type="ECO:0000256" key="1">
    <source>
        <dbReference type="ARBA" id="ARBA00004141"/>
    </source>
</evidence>
<keyword evidence="10" id="KW-0325">Glycoprotein</keyword>
<dbReference type="GO" id="GO:0034703">
    <property type="term" value="C:cation channel complex"/>
    <property type="evidence" value="ECO:0007669"/>
    <property type="project" value="UniProtKB-ARBA"/>
</dbReference>
<evidence type="ECO:0000256" key="3">
    <source>
        <dbReference type="ARBA" id="ARBA00022606"/>
    </source>
</evidence>
<accession>A0A8J5J4E7</accession>
<keyword evidence="17" id="KW-1185">Reference proteome</keyword>
<evidence type="ECO:0000256" key="8">
    <source>
        <dbReference type="ARBA" id="ARBA00023065"/>
    </source>
</evidence>
<feature type="transmembrane region" description="Helical" evidence="14">
    <location>
        <begin position="409"/>
        <end position="426"/>
    </location>
</feature>
<feature type="transmembrane region" description="Helical" evidence="14">
    <location>
        <begin position="502"/>
        <end position="521"/>
    </location>
</feature>
<evidence type="ECO:0000256" key="6">
    <source>
        <dbReference type="ARBA" id="ARBA00022989"/>
    </source>
</evidence>
<evidence type="ECO:0000256" key="12">
    <source>
        <dbReference type="PROSITE-ProRule" id="PRU00023"/>
    </source>
</evidence>
<feature type="repeat" description="ANK" evidence="12">
    <location>
        <begin position="92"/>
        <end position="133"/>
    </location>
</feature>
<feature type="transmembrane region" description="Helical" evidence="14">
    <location>
        <begin position="463"/>
        <end position="490"/>
    </location>
</feature>
<dbReference type="PANTHER" id="PTHR47143">
    <property type="entry name" value="TRANSIENT RECEPTOR POTENTIAL CATION CHANNEL PROTEIN PAINLESS"/>
    <property type="match status" value="1"/>
</dbReference>
<dbReference type="Pfam" id="PF00520">
    <property type="entry name" value="Ion_trans"/>
    <property type="match status" value="1"/>
</dbReference>
<keyword evidence="4 14" id="KW-0812">Transmembrane</keyword>
<dbReference type="InterPro" id="IPR036770">
    <property type="entry name" value="Ankyrin_rpt-contain_sf"/>
</dbReference>
<name>A0A8J5J4E7_HOMAM</name>
<keyword evidence="16" id="KW-0675">Receptor</keyword>
<dbReference type="SMART" id="SM00248">
    <property type="entry name" value="ANK"/>
    <property type="match status" value="4"/>
</dbReference>
<feature type="transmembrane region" description="Helical" evidence="14">
    <location>
        <begin position="557"/>
        <end position="583"/>
    </location>
</feature>
<dbReference type="PROSITE" id="PS50088">
    <property type="entry name" value="ANK_REPEAT"/>
    <property type="match status" value="1"/>
</dbReference>
<gene>
    <name evidence="16" type="primary">pyx-L2</name>
    <name evidence="16" type="ORF">Hamer_G010564</name>
</gene>
<keyword evidence="8" id="KW-0406">Ion transport</keyword>
<keyword evidence="7 12" id="KW-0040">ANK repeat</keyword>
<evidence type="ECO:0000256" key="5">
    <source>
        <dbReference type="ARBA" id="ARBA00022737"/>
    </source>
</evidence>
<dbReference type="Gene3D" id="1.25.40.20">
    <property type="entry name" value="Ankyrin repeat-containing domain"/>
    <property type="match status" value="1"/>
</dbReference>
<dbReference type="EMBL" id="JAHLQT010047199">
    <property type="protein sequence ID" value="KAG7153271.1"/>
    <property type="molecule type" value="Genomic_DNA"/>
</dbReference>
<feature type="transmembrane region" description="Helical" evidence="14">
    <location>
        <begin position="384"/>
        <end position="402"/>
    </location>
</feature>
<dbReference type="GO" id="GO:0005216">
    <property type="term" value="F:monoatomic ion channel activity"/>
    <property type="evidence" value="ECO:0007669"/>
    <property type="project" value="InterPro"/>
</dbReference>
<evidence type="ECO:0000313" key="17">
    <source>
        <dbReference type="Proteomes" id="UP000747542"/>
    </source>
</evidence>
<feature type="compositionally biased region" description="Gly residues" evidence="13">
    <location>
        <begin position="24"/>
        <end position="81"/>
    </location>
</feature>
<dbReference type="Proteomes" id="UP000747542">
    <property type="component" value="Unassembled WGS sequence"/>
</dbReference>
<evidence type="ECO:0000256" key="14">
    <source>
        <dbReference type="SAM" id="Phobius"/>
    </source>
</evidence>
<evidence type="ECO:0000256" key="13">
    <source>
        <dbReference type="SAM" id="MobiDB-lite"/>
    </source>
</evidence>
<sequence length="714" mass="79308">MDPSKTDAEDWRVDIEMMERDELGGTGDGGGLSDGGGPNGVGGPNDGGGLSDGGGPNGVGGPNDGGGLSDGGGSNDGGGPNDGLLPLLRDKEGNTVLHRAIAARPCDITAQDTIREILEIFLAAGADVNSTNQKEESPLYLAAHFQLPNIVNFLLSEKANPTKVTKAGDTVVHAACNPGCATCLKYLLNTGRVRHLVTQPNHKDVQPFMYALQSCSAKCCEILLNNGNHLTRTHWNNISSCSYLIQYQPTATELLTRVFDANIRESNQQKDNKLRIIFNYSVILPQTEGGRRPAQNLLQKATTIQSSIISDINNTEAECLLKHPLMETFIYLKWGKVKHIFHGELFIFALFLLCHTVYVASVYGETTRMMSDLTTHPLFRGFHAFLYCLTLIPELIIVISHFKSYFKYMETLLTATSVICSGYIVFRNITITGASLVSSLSTTASGNEEKNGENEQLSVERTVAAISIFTSWVRMMMLCGRLGFFGSNVLMFSRVAKSAVKFIAGFSGLLIGFSTSFFILFPEETEFNTFWKSLAKTLTMMIGEIDYSSLVKKNTPYIVYIFLVLFIFLVCVLMANLLIGLAVDDIANLRRNGEVEKLSRQATFIVTFENFAVFARNSRFFPRRLATYFIELPKVKDEKSFKINEIKSKKSFLCRYDLPRETVEKAQSIAKSNQTLKHEELTMTPRTILNEIKKLRKQLENFSTLLQFQNQNQK</sequence>
<evidence type="ECO:0000256" key="2">
    <source>
        <dbReference type="ARBA" id="ARBA00022448"/>
    </source>
</evidence>
<organism evidence="16 17">
    <name type="scientific">Homarus americanus</name>
    <name type="common">American lobster</name>
    <dbReference type="NCBI Taxonomy" id="6706"/>
    <lineage>
        <taxon>Eukaryota</taxon>
        <taxon>Metazoa</taxon>
        <taxon>Ecdysozoa</taxon>
        <taxon>Arthropoda</taxon>
        <taxon>Crustacea</taxon>
        <taxon>Multicrustacea</taxon>
        <taxon>Malacostraca</taxon>
        <taxon>Eumalacostraca</taxon>
        <taxon>Eucarida</taxon>
        <taxon>Decapoda</taxon>
        <taxon>Pleocyemata</taxon>
        <taxon>Astacidea</taxon>
        <taxon>Nephropoidea</taxon>
        <taxon>Nephropidae</taxon>
        <taxon>Homarus</taxon>
    </lineage>
</organism>